<evidence type="ECO:0000313" key="2">
    <source>
        <dbReference type="Proteomes" id="UP000235145"/>
    </source>
</evidence>
<keyword evidence="2" id="KW-1185">Reference proteome</keyword>
<accession>A0A9R1UFH7</accession>
<organism evidence="1 2">
    <name type="scientific">Lactuca sativa</name>
    <name type="common">Garden lettuce</name>
    <dbReference type="NCBI Taxonomy" id="4236"/>
    <lineage>
        <taxon>Eukaryota</taxon>
        <taxon>Viridiplantae</taxon>
        <taxon>Streptophyta</taxon>
        <taxon>Embryophyta</taxon>
        <taxon>Tracheophyta</taxon>
        <taxon>Spermatophyta</taxon>
        <taxon>Magnoliopsida</taxon>
        <taxon>eudicotyledons</taxon>
        <taxon>Gunneridae</taxon>
        <taxon>Pentapetalae</taxon>
        <taxon>asterids</taxon>
        <taxon>campanulids</taxon>
        <taxon>Asterales</taxon>
        <taxon>Asteraceae</taxon>
        <taxon>Cichorioideae</taxon>
        <taxon>Cichorieae</taxon>
        <taxon>Lactucinae</taxon>
        <taxon>Lactuca</taxon>
    </lineage>
</organism>
<dbReference type="Proteomes" id="UP000235145">
    <property type="component" value="Unassembled WGS sequence"/>
</dbReference>
<evidence type="ECO:0000313" key="1">
    <source>
        <dbReference type="EMBL" id="KAJ0186196.1"/>
    </source>
</evidence>
<protein>
    <submittedName>
        <fullName evidence="1">Uncharacterized protein</fullName>
    </submittedName>
</protein>
<gene>
    <name evidence="1" type="ORF">LSAT_V11C900497800</name>
</gene>
<reference evidence="1 2" key="1">
    <citation type="journal article" date="2017" name="Nat. Commun.">
        <title>Genome assembly with in vitro proximity ligation data and whole-genome triplication in lettuce.</title>
        <authorList>
            <person name="Reyes-Chin-Wo S."/>
            <person name="Wang Z."/>
            <person name="Yang X."/>
            <person name="Kozik A."/>
            <person name="Arikit S."/>
            <person name="Song C."/>
            <person name="Xia L."/>
            <person name="Froenicke L."/>
            <person name="Lavelle D.O."/>
            <person name="Truco M.J."/>
            <person name="Xia R."/>
            <person name="Zhu S."/>
            <person name="Xu C."/>
            <person name="Xu H."/>
            <person name="Xu X."/>
            <person name="Cox K."/>
            <person name="Korf I."/>
            <person name="Meyers B.C."/>
            <person name="Michelmore R.W."/>
        </authorList>
    </citation>
    <scope>NUCLEOTIDE SEQUENCE [LARGE SCALE GENOMIC DNA]</scope>
    <source>
        <strain evidence="2">cv. Salinas</strain>
        <tissue evidence="1">Seedlings</tissue>
    </source>
</reference>
<name>A0A9R1UFH7_LACSA</name>
<sequence length="197" mass="22276">MKSVSNNNSQHQICVQGHTRQEYTICIRLRCKKVKLRTGACLCKQIRTLLEPDVYVDWHNSSPPSSFSNPNSSPPSLLPVTKINYQHHDQNSRLVHVADSVSSQFTHLDRIRIWWCRRSTVAATVGGDGSSAAFTSCSDEIDEDGGKLRWVRRREEVAVDGRGWQALVASLSFSFSGQQVVEREVVGDGMRFDVVWW</sequence>
<dbReference type="AlphaFoldDB" id="A0A9R1UFH7"/>
<comment type="caution">
    <text evidence="1">The sequence shown here is derived from an EMBL/GenBank/DDBJ whole genome shotgun (WGS) entry which is preliminary data.</text>
</comment>
<proteinExistence type="predicted"/>
<dbReference type="EMBL" id="NBSK02000009">
    <property type="protein sequence ID" value="KAJ0186196.1"/>
    <property type="molecule type" value="Genomic_DNA"/>
</dbReference>